<evidence type="ECO:0000256" key="7">
    <source>
        <dbReference type="ARBA" id="ARBA00022833"/>
    </source>
</evidence>
<dbReference type="SUPFAM" id="SSF57903">
    <property type="entry name" value="FYVE/PHD zinc finger"/>
    <property type="match status" value="1"/>
</dbReference>
<comment type="pathway">
    <text evidence="2">Protein modification; protein ubiquitination.</text>
</comment>
<dbReference type="InterPro" id="IPR001841">
    <property type="entry name" value="Znf_RING"/>
</dbReference>
<keyword evidence="6" id="KW-0833">Ubl conjugation pathway</keyword>
<dbReference type="InterPro" id="IPR059102">
    <property type="entry name" value="PHD_PHF7/G2E3-like"/>
</dbReference>
<dbReference type="CDD" id="cd15496">
    <property type="entry name" value="PHD_PHF7_G2E3_like"/>
    <property type="match status" value="1"/>
</dbReference>
<dbReference type="Proteomes" id="UP001168972">
    <property type="component" value="Unassembled WGS sequence"/>
</dbReference>
<evidence type="ECO:0000259" key="11">
    <source>
        <dbReference type="PROSITE" id="PS50089"/>
    </source>
</evidence>
<keyword evidence="14" id="KW-1185">Reference proteome</keyword>
<dbReference type="InterPro" id="IPR013083">
    <property type="entry name" value="Znf_RING/FYVE/PHD"/>
</dbReference>
<feature type="region of interest" description="Disordered" evidence="10">
    <location>
        <begin position="318"/>
        <end position="341"/>
    </location>
</feature>
<protein>
    <recommendedName>
        <fullName evidence="15">G2/M phase-specific E3 ubiquitin-protein ligase</fullName>
    </recommendedName>
</protein>
<organism evidence="13 14">
    <name type="scientific">Microctonus hyperodae</name>
    <name type="common">Parasitoid wasp</name>
    <dbReference type="NCBI Taxonomy" id="165561"/>
    <lineage>
        <taxon>Eukaryota</taxon>
        <taxon>Metazoa</taxon>
        <taxon>Ecdysozoa</taxon>
        <taxon>Arthropoda</taxon>
        <taxon>Hexapoda</taxon>
        <taxon>Insecta</taxon>
        <taxon>Pterygota</taxon>
        <taxon>Neoptera</taxon>
        <taxon>Endopterygota</taxon>
        <taxon>Hymenoptera</taxon>
        <taxon>Apocrita</taxon>
        <taxon>Ichneumonoidea</taxon>
        <taxon>Braconidae</taxon>
        <taxon>Euphorinae</taxon>
        <taxon>Microctonus</taxon>
    </lineage>
</organism>
<dbReference type="InterPro" id="IPR034732">
    <property type="entry name" value="EPHD"/>
</dbReference>
<reference evidence="13" key="1">
    <citation type="journal article" date="2023" name="bioRxiv">
        <title>Scaffold-level genome assemblies of two parasitoid biocontrol wasps reveal the parthenogenesis mechanism and an associated novel virus.</title>
        <authorList>
            <person name="Inwood S."/>
            <person name="Skelly J."/>
            <person name="Guhlin J."/>
            <person name="Harrop T."/>
            <person name="Goldson S."/>
            <person name="Dearden P."/>
        </authorList>
    </citation>
    <scope>NUCLEOTIDE SEQUENCE</scope>
    <source>
        <strain evidence="13">Lincoln</strain>
        <tissue evidence="13">Whole body</tissue>
    </source>
</reference>
<accession>A0AA39F4C9</accession>
<evidence type="ECO:0000256" key="5">
    <source>
        <dbReference type="ARBA" id="ARBA00022771"/>
    </source>
</evidence>
<keyword evidence="5 9" id="KW-0863">Zinc-finger</keyword>
<keyword evidence="7" id="KW-0862">Zinc</keyword>
<dbReference type="PROSITE" id="PS51805">
    <property type="entry name" value="EPHD"/>
    <property type="match status" value="1"/>
</dbReference>
<dbReference type="EMBL" id="JAQQBR010001833">
    <property type="protein sequence ID" value="KAK0162695.1"/>
    <property type="molecule type" value="Genomic_DNA"/>
</dbReference>
<dbReference type="AlphaFoldDB" id="A0AA39F4C9"/>
<sequence>MPPKTTRKSLSSERKCAFCNLSEDDELKYGKIYERDGIVTHYYCLLLSSNMQQRGRDEDGILGFLTVDIEKELKRGRRLACTYCKKIGATLGCCNRKCKKVFHYPCGIKHNTLHQFYDQYKSFCVLHRPKQNIDARINSESEHPLCYICYDMVNRENIYQTLWAPCCKKNAWFHRDCVQQLALSAGYFFKCPLCNNKKAFQNAMLESGIFVPSQDASWELVPNAFQELLYRHNKCDAKKCLCPNGRDFTSSNARWELILCRTCGSQGIHMGCGNLRWINPIWDCDECSAILNRNGTYQNSNHDRTNNTNDEISTQTLNGISREVDDDSSDSDISVGGERPFTEKKSLNEAAILLRPGPRSAKLKQLKQQITTSTLQKNIPETSLTELTNILNDQQAHHSFPDEISPLNPTESISSINIETKITDDDSSSKVQSNIGEDVILLDSDDDNEIKEQMISSINNKMPLSNNNVDCTISYVNIKISDVTSLPAEAFAAEPETSLASDTSLIQSQTNASTYLMKRKADSADVVSMIVKRINDAIDSPDSIVKKTKLDNNVSIPVSSTSILSPVGSTSVLRGVTGSSYRNGVSLAKAAIVAFNGKEFVVPLDTPAHAPTSSMTIPTQQSSEGNAGTKRTEFMHQLATDRSGDITKRSEYPGRRRCVDNGVEKNFKARSSNSNACSSRNAHTRIDRARLTQKKILLRDLKFRVCSNNTITMIYRDKLTMNIAVGVKNERKTVNNCLFIRTRDDSTWTSRVRGLNTQNNNTKITDGLCHIKNVESLISNKCDRASDIEDACLLPKDSTHFLANENLNNLCKYQRKEAAKENLVPDVFDQSNNVNPDKLSSPERINKRFRYEKHHENNIVNSRKFNNSMSLTSNPSTSRDELRQLSHSNVNQRNFTTFSNITSKGNRKIMNWRRKSVSSYFNRKDLRCHVSIDLNRIQSIVEKIPNVELMQNNHMKHENIDDTKLCSLSAMNEHKPFKSLRRCKSESNISSLCYNNLSWNHSNYLSGIDLIDLQKRKKARRKKRIDNKRDCVR</sequence>
<feature type="domain" description="PHD-type" evidence="12">
    <location>
        <begin position="13"/>
        <end position="128"/>
    </location>
</feature>
<keyword evidence="3" id="KW-0808">Transferase</keyword>
<comment type="caution">
    <text evidence="13">The sequence shown here is derived from an EMBL/GenBank/DDBJ whole genome shotgun (WGS) entry which is preliminary data.</text>
</comment>
<dbReference type="GO" id="GO:0005634">
    <property type="term" value="C:nucleus"/>
    <property type="evidence" value="ECO:0007669"/>
    <property type="project" value="UniProtKB-SubCell"/>
</dbReference>
<dbReference type="PANTHER" id="PTHR12420:SF42">
    <property type="entry name" value="G2_M PHASE-SPECIFIC E3 UBIQUITIN-PROTEIN LIGASE"/>
    <property type="match status" value="1"/>
</dbReference>
<evidence type="ECO:0000256" key="10">
    <source>
        <dbReference type="SAM" id="MobiDB-lite"/>
    </source>
</evidence>
<evidence type="ECO:0000313" key="13">
    <source>
        <dbReference type="EMBL" id="KAK0162695.1"/>
    </source>
</evidence>
<evidence type="ECO:0000256" key="6">
    <source>
        <dbReference type="ARBA" id="ARBA00022786"/>
    </source>
</evidence>
<comment type="subcellular location">
    <subcellularLocation>
        <location evidence="1">Nucleus</location>
    </subcellularLocation>
</comment>
<evidence type="ECO:0000256" key="9">
    <source>
        <dbReference type="PROSITE-ProRule" id="PRU00175"/>
    </source>
</evidence>
<evidence type="ECO:0000256" key="4">
    <source>
        <dbReference type="ARBA" id="ARBA00022723"/>
    </source>
</evidence>
<evidence type="ECO:0000259" key="12">
    <source>
        <dbReference type="PROSITE" id="PS51805"/>
    </source>
</evidence>
<evidence type="ECO:0000256" key="3">
    <source>
        <dbReference type="ARBA" id="ARBA00022679"/>
    </source>
</evidence>
<feature type="domain" description="RING-type" evidence="11">
    <location>
        <begin position="146"/>
        <end position="195"/>
    </location>
</feature>
<evidence type="ECO:0000256" key="2">
    <source>
        <dbReference type="ARBA" id="ARBA00004906"/>
    </source>
</evidence>
<dbReference type="CDD" id="cd15669">
    <property type="entry name" value="ePHD_PHF7_G2E3_like"/>
    <property type="match status" value="1"/>
</dbReference>
<dbReference type="Pfam" id="PF13771">
    <property type="entry name" value="zf-HC5HC2H"/>
    <property type="match status" value="1"/>
</dbReference>
<evidence type="ECO:0008006" key="15">
    <source>
        <dbReference type="Google" id="ProtNLM"/>
    </source>
</evidence>
<reference evidence="13" key="2">
    <citation type="submission" date="2023-03" db="EMBL/GenBank/DDBJ databases">
        <authorList>
            <person name="Inwood S.N."/>
            <person name="Skelly J.G."/>
            <person name="Guhlin J."/>
            <person name="Harrop T.W.R."/>
            <person name="Goldson S.G."/>
            <person name="Dearden P.K."/>
        </authorList>
    </citation>
    <scope>NUCLEOTIDE SEQUENCE</scope>
    <source>
        <strain evidence="13">Lincoln</strain>
        <tissue evidence="13">Whole body</tissue>
    </source>
</reference>
<dbReference type="PANTHER" id="PTHR12420">
    <property type="entry name" value="PHD FINGER PROTEIN"/>
    <property type="match status" value="1"/>
</dbReference>
<dbReference type="PROSITE" id="PS50089">
    <property type="entry name" value="ZF_RING_2"/>
    <property type="match status" value="1"/>
</dbReference>
<dbReference type="Gene3D" id="3.30.40.10">
    <property type="entry name" value="Zinc/RING finger domain, C3HC4 (zinc finger)"/>
    <property type="match status" value="2"/>
</dbReference>
<proteinExistence type="predicted"/>
<dbReference type="GO" id="GO:0016740">
    <property type="term" value="F:transferase activity"/>
    <property type="evidence" value="ECO:0007669"/>
    <property type="project" value="UniProtKB-KW"/>
</dbReference>
<evidence type="ECO:0000256" key="1">
    <source>
        <dbReference type="ARBA" id="ARBA00004123"/>
    </source>
</evidence>
<gene>
    <name evidence="13" type="ORF">PV327_006451</name>
</gene>
<name>A0AA39F4C9_MICHY</name>
<dbReference type="InterPro" id="IPR051188">
    <property type="entry name" value="PHD-type_Zinc_Finger"/>
</dbReference>
<evidence type="ECO:0000256" key="8">
    <source>
        <dbReference type="ARBA" id="ARBA00023242"/>
    </source>
</evidence>
<dbReference type="InterPro" id="IPR042013">
    <property type="entry name" value="PHF7/G2E3_ePHD"/>
</dbReference>
<keyword evidence="4" id="KW-0479">Metal-binding</keyword>
<dbReference type="InterPro" id="IPR011011">
    <property type="entry name" value="Znf_FYVE_PHD"/>
</dbReference>
<evidence type="ECO:0000313" key="14">
    <source>
        <dbReference type="Proteomes" id="UP001168972"/>
    </source>
</evidence>
<keyword evidence="8" id="KW-0539">Nucleus</keyword>
<dbReference type="GO" id="GO:0008270">
    <property type="term" value="F:zinc ion binding"/>
    <property type="evidence" value="ECO:0007669"/>
    <property type="project" value="UniProtKB-KW"/>
</dbReference>
<dbReference type="Pfam" id="PF26054">
    <property type="entry name" value="PHD_G2E3"/>
    <property type="match status" value="1"/>
</dbReference>